<gene>
    <name evidence="1" type="ORF">GSI_04570</name>
</gene>
<dbReference type="OrthoDB" id="3365698at2759"/>
<comment type="caution">
    <text evidence="1">The sequence shown here is derived from an EMBL/GenBank/DDBJ whole genome shotgun (WGS) entry which is preliminary data.</text>
</comment>
<dbReference type="STRING" id="1077348.A0A2G8SH98"/>
<accession>A0A2G8SH98</accession>
<evidence type="ECO:0000313" key="1">
    <source>
        <dbReference type="EMBL" id="PIL33121.1"/>
    </source>
</evidence>
<keyword evidence="2" id="KW-1185">Reference proteome</keyword>
<name>A0A2G8SH98_9APHY</name>
<dbReference type="Proteomes" id="UP000230002">
    <property type="component" value="Unassembled WGS sequence"/>
</dbReference>
<protein>
    <submittedName>
        <fullName evidence="1">Uncharacterized protein</fullName>
    </submittedName>
</protein>
<reference evidence="1 2" key="1">
    <citation type="journal article" date="2015" name="Sci. Rep.">
        <title>Chromosome-level genome map provides insights into diverse defense mechanisms in the medicinal fungus Ganoderma sinense.</title>
        <authorList>
            <person name="Zhu Y."/>
            <person name="Xu J."/>
            <person name="Sun C."/>
            <person name="Zhou S."/>
            <person name="Xu H."/>
            <person name="Nelson D.R."/>
            <person name="Qian J."/>
            <person name="Song J."/>
            <person name="Luo H."/>
            <person name="Xiang L."/>
            <person name="Li Y."/>
            <person name="Xu Z."/>
            <person name="Ji A."/>
            <person name="Wang L."/>
            <person name="Lu S."/>
            <person name="Hayward A."/>
            <person name="Sun W."/>
            <person name="Li X."/>
            <person name="Schwartz D.C."/>
            <person name="Wang Y."/>
            <person name="Chen S."/>
        </authorList>
    </citation>
    <scope>NUCLEOTIDE SEQUENCE [LARGE SCALE GENOMIC DNA]</scope>
    <source>
        <strain evidence="1 2">ZZ0214-1</strain>
    </source>
</reference>
<organism evidence="1 2">
    <name type="scientific">Ganoderma sinense ZZ0214-1</name>
    <dbReference type="NCBI Taxonomy" id="1077348"/>
    <lineage>
        <taxon>Eukaryota</taxon>
        <taxon>Fungi</taxon>
        <taxon>Dikarya</taxon>
        <taxon>Basidiomycota</taxon>
        <taxon>Agaricomycotina</taxon>
        <taxon>Agaricomycetes</taxon>
        <taxon>Polyporales</taxon>
        <taxon>Polyporaceae</taxon>
        <taxon>Ganoderma</taxon>
    </lineage>
</organism>
<evidence type="ECO:0000313" key="2">
    <source>
        <dbReference type="Proteomes" id="UP000230002"/>
    </source>
</evidence>
<sequence>MVELRIVPYPEALFSAPPSRTWLPTTKVPNSPGGTGPSTKRIRTLYAPHNASAPMRRIPKPVLTRIFTIRGAFREWREVLVLTHVCRAWRYVALETPQLWADAVWSFSRTQWATGLERRFEELLPLLLSRTRATHPIRVRTVHLSSQRPVWEALVPHLSKLSSLSVVAQTAEEAVEVLEALRSAGMPSLVAFELGGTRISHESAFAQLTPWRDSDFPSLRELKILCSVFSGVVSVRSLRKVHLVAWSANSGYIDGLSRCAETLESLTLEPWPRRSRQLFLESEGSSGDRRIPLPKVRQVSITGDEGHVRDVFASLAFPETVHVDLTFWDRAPAPYHIYTLLPSNMTGVDAPPFIDALQLRLGSSTLHIVVRCLAGGVERLRARRFVHSSAMLHRTILTFRLPSVTSLAVNLTAAAMFAAPRAMVEPVLRLVRALWDLRRLELLGAARRNAKFRILDGFLRHHGQPAAVNADALTVAWAVQLEYGVGAAVDELEQLVEVLEGHHVSSGARLARLELCVTTDLDLDRYKSCYRVRDLCPNRVWSARVARRFLGRLERLADEVVILGDWERYAADVEEEDEWYRGGGRAAWKEAVAKGTCWEWGPGGEVVVTRSRIEGHICRSCQ</sequence>
<dbReference type="EMBL" id="AYKW01000008">
    <property type="protein sequence ID" value="PIL33121.1"/>
    <property type="molecule type" value="Genomic_DNA"/>
</dbReference>
<proteinExistence type="predicted"/>
<dbReference type="AlphaFoldDB" id="A0A2G8SH98"/>